<organism evidence="7 8">
    <name type="scientific">Aldrovandia affinis</name>
    <dbReference type="NCBI Taxonomy" id="143900"/>
    <lineage>
        <taxon>Eukaryota</taxon>
        <taxon>Metazoa</taxon>
        <taxon>Chordata</taxon>
        <taxon>Craniata</taxon>
        <taxon>Vertebrata</taxon>
        <taxon>Euteleostomi</taxon>
        <taxon>Actinopterygii</taxon>
        <taxon>Neopterygii</taxon>
        <taxon>Teleostei</taxon>
        <taxon>Notacanthiformes</taxon>
        <taxon>Halosauridae</taxon>
        <taxon>Aldrovandia</taxon>
    </lineage>
</organism>
<keyword evidence="8" id="KW-1185">Reference proteome</keyword>
<keyword evidence="5" id="KW-0143">Chaperone</keyword>
<protein>
    <recommendedName>
        <fullName evidence="6">Synembryn</fullName>
    </recommendedName>
    <alternativeName>
        <fullName evidence="6">Protein Ric-8</fullName>
    </alternativeName>
</protein>
<dbReference type="GO" id="GO:0001965">
    <property type="term" value="F:G-protein alpha-subunit binding"/>
    <property type="evidence" value="ECO:0007669"/>
    <property type="project" value="UniProtKB-UniRule"/>
</dbReference>
<dbReference type="Pfam" id="PF10165">
    <property type="entry name" value="Ric8"/>
    <property type="match status" value="1"/>
</dbReference>
<comment type="function">
    <text evidence="6">Chaperone that specifically binds and folds nascent G alpha proteins prior to G protein heterotrimer formation. Also acts as a guanine nucleotide exchange factor (GEF) for G alpha proteins by stimulating exchange of bound GDP for free GTP.</text>
</comment>
<dbReference type="SUPFAM" id="SSF48371">
    <property type="entry name" value="ARM repeat"/>
    <property type="match status" value="1"/>
</dbReference>
<sequence>MDLSYILSEMEGDNEDEIARLLQLYNQENNRTFTFEQKEEDTRVRLCQSLLRVLGTPVGPACLQTCLATLRILSRDKRVLGPVGTREGVLLLAQLAGLTTGEGEVAAEMVEDEEEDEEEERVAVEALKCLCNVVFNSAAAQQAGADVRLARGLCARLRTARLPPHEVRLFSLRLLFLLSALRSDVRYIMRDELRAVGLLVDVLERALDVRWAGPYEVAAPEPQAPPITLEGTERAVEALKALFNLTLSESTVEDGGHQLRLISAIMRHLLLLRAQTEDKTEEAHSHAVNLLSNMPVSCLDVLIDTPVRGGLEEHGGKNMEVVQVLLDFMEKRIDKQAANYKEGLTPVFSLLTESSRHHREIRRYIKAQVLPPLKDVTLRPEVGTAVRNKLVRLMTHVDMGVKQSAAEFLFVLCKESVDNLLKYTGYGNAAGLLVARGLLAGGRGETEYSEDEDSDTDEYKEAKPFINPITGHIEEPMPNPLEEMTEEQKEYEAQKLVTMFDKLSRHQLIRPMGVKRDGTLAPLDEAISQCAVESCSSDSE</sequence>
<dbReference type="InterPro" id="IPR016024">
    <property type="entry name" value="ARM-type_fold"/>
</dbReference>
<dbReference type="PANTHER" id="PTHR12425:SF2">
    <property type="entry name" value="SYNEMBRYN-B"/>
    <property type="match status" value="1"/>
</dbReference>
<comment type="subunit">
    <text evidence="6">Interacts with some GDP-bound G alpha proteins. Does not interact with G-alpha proteins when they are in complex with subunits beta and gamma.</text>
</comment>
<evidence type="ECO:0000256" key="3">
    <source>
        <dbReference type="ARBA" id="ARBA00022490"/>
    </source>
</evidence>
<proteinExistence type="inferred from homology"/>
<comment type="subcellular location">
    <subcellularLocation>
        <location evidence="1">Cytoplasm</location>
        <location evidence="1">Cell cortex</location>
    </subcellularLocation>
</comment>
<evidence type="ECO:0000256" key="6">
    <source>
        <dbReference type="RuleBase" id="RU369048"/>
    </source>
</evidence>
<dbReference type="GO" id="GO:0005886">
    <property type="term" value="C:plasma membrane"/>
    <property type="evidence" value="ECO:0007669"/>
    <property type="project" value="TreeGrafter"/>
</dbReference>
<evidence type="ECO:0000313" key="7">
    <source>
        <dbReference type="EMBL" id="KAJ8391990.1"/>
    </source>
</evidence>
<keyword evidence="3 6" id="KW-0963">Cytoplasm</keyword>
<dbReference type="InterPro" id="IPR019318">
    <property type="entry name" value="Gua_nucleotide_exch_fac_Ric8"/>
</dbReference>
<dbReference type="AlphaFoldDB" id="A0AAD7RXC0"/>
<evidence type="ECO:0000256" key="2">
    <source>
        <dbReference type="ARBA" id="ARBA00009049"/>
    </source>
</evidence>
<keyword evidence="4 6" id="KW-0344">Guanine-nucleotide releasing factor</keyword>
<name>A0AAD7RXC0_9TELE</name>
<evidence type="ECO:0000256" key="5">
    <source>
        <dbReference type="ARBA" id="ARBA00023186"/>
    </source>
</evidence>
<dbReference type="GO" id="GO:0005085">
    <property type="term" value="F:guanyl-nucleotide exchange factor activity"/>
    <property type="evidence" value="ECO:0007669"/>
    <property type="project" value="UniProtKB-UniRule"/>
</dbReference>
<gene>
    <name evidence="7" type="ORF">AAFF_G00083000</name>
</gene>
<dbReference type="GO" id="GO:0005938">
    <property type="term" value="C:cell cortex"/>
    <property type="evidence" value="ECO:0007669"/>
    <property type="project" value="UniProtKB-SubCell"/>
</dbReference>
<dbReference type="PANTHER" id="PTHR12425">
    <property type="entry name" value="SYNEMBRYN"/>
    <property type="match status" value="1"/>
</dbReference>
<evidence type="ECO:0000313" key="8">
    <source>
        <dbReference type="Proteomes" id="UP001221898"/>
    </source>
</evidence>
<accession>A0AAD7RXC0</accession>
<dbReference type="EMBL" id="JAINUG010000150">
    <property type="protein sequence ID" value="KAJ8391990.1"/>
    <property type="molecule type" value="Genomic_DNA"/>
</dbReference>
<reference evidence="7" key="1">
    <citation type="journal article" date="2023" name="Science">
        <title>Genome structures resolve the early diversification of teleost fishes.</title>
        <authorList>
            <person name="Parey E."/>
            <person name="Louis A."/>
            <person name="Montfort J."/>
            <person name="Bouchez O."/>
            <person name="Roques C."/>
            <person name="Iampietro C."/>
            <person name="Lluch J."/>
            <person name="Castinel A."/>
            <person name="Donnadieu C."/>
            <person name="Desvignes T."/>
            <person name="Floi Bucao C."/>
            <person name="Jouanno E."/>
            <person name="Wen M."/>
            <person name="Mejri S."/>
            <person name="Dirks R."/>
            <person name="Jansen H."/>
            <person name="Henkel C."/>
            <person name="Chen W.J."/>
            <person name="Zahm M."/>
            <person name="Cabau C."/>
            <person name="Klopp C."/>
            <person name="Thompson A.W."/>
            <person name="Robinson-Rechavi M."/>
            <person name="Braasch I."/>
            <person name="Lecointre G."/>
            <person name="Bobe J."/>
            <person name="Postlethwait J.H."/>
            <person name="Berthelot C."/>
            <person name="Roest Crollius H."/>
            <person name="Guiguen Y."/>
        </authorList>
    </citation>
    <scope>NUCLEOTIDE SEQUENCE</scope>
    <source>
        <strain evidence="7">NC1722</strain>
    </source>
</reference>
<evidence type="ECO:0000256" key="1">
    <source>
        <dbReference type="ARBA" id="ARBA00004544"/>
    </source>
</evidence>
<comment type="similarity">
    <text evidence="2 6">Belongs to the synembryn family.</text>
</comment>
<dbReference type="GO" id="GO:0007186">
    <property type="term" value="P:G protein-coupled receptor signaling pathway"/>
    <property type="evidence" value="ECO:0007669"/>
    <property type="project" value="TreeGrafter"/>
</dbReference>
<dbReference type="Proteomes" id="UP001221898">
    <property type="component" value="Unassembled WGS sequence"/>
</dbReference>
<comment type="caution">
    <text evidence="7">The sequence shown here is derived from an EMBL/GenBank/DDBJ whole genome shotgun (WGS) entry which is preliminary data.</text>
</comment>
<dbReference type="InterPro" id="IPR008376">
    <property type="entry name" value="Chaperone_Ric-8_A/B"/>
</dbReference>
<dbReference type="PRINTS" id="PR01802">
    <property type="entry name" value="SYNEMBRYN"/>
</dbReference>
<dbReference type="Gene3D" id="1.25.10.10">
    <property type="entry name" value="Leucine-rich Repeat Variant"/>
    <property type="match status" value="1"/>
</dbReference>
<dbReference type="InterPro" id="IPR011989">
    <property type="entry name" value="ARM-like"/>
</dbReference>
<evidence type="ECO:0000256" key="4">
    <source>
        <dbReference type="ARBA" id="ARBA00022658"/>
    </source>
</evidence>
<dbReference type="FunFam" id="1.25.10.10:FF:000447">
    <property type="entry name" value="RIC8 guanine nucleotide exchange factor A"/>
    <property type="match status" value="1"/>
</dbReference>